<protein>
    <submittedName>
        <fullName evidence="2">Uncharacterized protein</fullName>
    </submittedName>
</protein>
<keyword evidence="3" id="KW-1185">Reference proteome</keyword>
<accession>A0AAW0CJ88</accession>
<evidence type="ECO:0000256" key="1">
    <source>
        <dbReference type="SAM" id="MobiDB-lite"/>
    </source>
</evidence>
<proteinExistence type="predicted"/>
<dbReference type="AlphaFoldDB" id="A0AAW0CJ88"/>
<sequence>MHPRHSVSAPMSPLLLGATEGTSRPQSTTPPTSASPSRCRWSDVVPPNSALTFAVVWDPDDEMVAFSSAELLGENQGDDVAALSPTDACSQVLTIGQSTVPLSENTATLQYFRENYEWLFEDSCTRDRLKLGRTQTSSTLGELDVYLRGSLMGKVHRHNKSFSCLRMLDSEFKFDPRMSFAKKLPEALGDERESIIDEGFYEVECLPIRAPNNNQFFSVSLNFIGQGSGLSEVFRIRVDRVVQSLPLTIVTLPRRGLK</sequence>
<gene>
    <name evidence="2" type="ORF">VNI00_010452</name>
</gene>
<feature type="region of interest" description="Disordered" evidence="1">
    <location>
        <begin position="1"/>
        <end position="40"/>
    </location>
</feature>
<comment type="caution">
    <text evidence="2">The sequence shown here is derived from an EMBL/GenBank/DDBJ whole genome shotgun (WGS) entry which is preliminary data.</text>
</comment>
<name>A0AAW0CJ88_9AGAR</name>
<evidence type="ECO:0000313" key="3">
    <source>
        <dbReference type="Proteomes" id="UP001383192"/>
    </source>
</evidence>
<dbReference type="Proteomes" id="UP001383192">
    <property type="component" value="Unassembled WGS sequence"/>
</dbReference>
<dbReference type="EMBL" id="JAYKXP010000042">
    <property type="protein sequence ID" value="KAK7038822.1"/>
    <property type="molecule type" value="Genomic_DNA"/>
</dbReference>
<reference evidence="2 3" key="1">
    <citation type="submission" date="2024-01" db="EMBL/GenBank/DDBJ databases">
        <title>A draft genome for a cacao thread blight-causing isolate of Paramarasmius palmivorus.</title>
        <authorList>
            <person name="Baruah I.K."/>
            <person name="Bukari Y."/>
            <person name="Amoako-Attah I."/>
            <person name="Meinhardt L.W."/>
            <person name="Bailey B.A."/>
            <person name="Cohen S.P."/>
        </authorList>
    </citation>
    <scope>NUCLEOTIDE SEQUENCE [LARGE SCALE GENOMIC DNA]</scope>
    <source>
        <strain evidence="2 3">GH-12</strain>
    </source>
</reference>
<feature type="compositionally biased region" description="Low complexity" evidence="1">
    <location>
        <begin position="22"/>
        <end position="37"/>
    </location>
</feature>
<organism evidence="2 3">
    <name type="scientific">Paramarasmius palmivorus</name>
    <dbReference type="NCBI Taxonomy" id="297713"/>
    <lineage>
        <taxon>Eukaryota</taxon>
        <taxon>Fungi</taxon>
        <taxon>Dikarya</taxon>
        <taxon>Basidiomycota</taxon>
        <taxon>Agaricomycotina</taxon>
        <taxon>Agaricomycetes</taxon>
        <taxon>Agaricomycetidae</taxon>
        <taxon>Agaricales</taxon>
        <taxon>Marasmiineae</taxon>
        <taxon>Marasmiaceae</taxon>
        <taxon>Paramarasmius</taxon>
    </lineage>
</organism>
<evidence type="ECO:0000313" key="2">
    <source>
        <dbReference type="EMBL" id="KAK7038822.1"/>
    </source>
</evidence>